<evidence type="ECO:0000256" key="1">
    <source>
        <dbReference type="SAM" id="SignalP"/>
    </source>
</evidence>
<dbReference type="RefSeq" id="WP_110476007.1">
    <property type="nucleotide sequence ID" value="NZ_BMWQ01000005.1"/>
</dbReference>
<keyword evidence="3" id="KW-1185">Reference proteome</keyword>
<evidence type="ECO:0008006" key="4">
    <source>
        <dbReference type="Google" id="ProtNLM"/>
    </source>
</evidence>
<dbReference type="Proteomes" id="UP000248054">
    <property type="component" value="Unassembled WGS sequence"/>
</dbReference>
<comment type="caution">
    <text evidence="2">The sequence shown here is derived from an EMBL/GenBank/DDBJ whole genome shotgun (WGS) entry which is preliminary data.</text>
</comment>
<gene>
    <name evidence="2" type="ORF">DFQ11_10594</name>
</gene>
<sequence length="250" mass="28382">MSKKIIFTIVILSVSLSAIAQKSINNYKYVIVPESFNFTNGEDQYQLSSLTKFLFNKANFQAYFADEMPEDLKKDRCLALTSDVNKVKGGMFKTKLEITLKDCYGAVVLTSKIGESRIKDYGKAYHEALRDAFKSLEDLNYNYVPAEKEEPVKEDKVKEETVVFETPTESSQTDIILDKDQDLYYAQAITNGFQIVDSEPKVIMILLKTSAPDTFIVKDKNAIVFKKGNQWIYSENDGSSTSEKVLTIKF</sequence>
<organism evidence="2 3">
    <name type="scientific">Winogradskyella epiphytica</name>
    <dbReference type="NCBI Taxonomy" id="262005"/>
    <lineage>
        <taxon>Bacteria</taxon>
        <taxon>Pseudomonadati</taxon>
        <taxon>Bacteroidota</taxon>
        <taxon>Flavobacteriia</taxon>
        <taxon>Flavobacteriales</taxon>
        <taxon>Flavobacteriaceae</taxon>
        <taxon>Winogradskyella</taxon>
    </lineage>
</organism>
<feature type="chain" id="PRO_5016015490" description="Secreted protein" evidence="1">
    <location>
        <begin position="21"/>
        <end position="250"/>
    </location>
</feature>
<keyword evidence="1" id="KW-0732">Signal</keyword>
<accession>A0A2V4YBQ2</accession>
<proteinExistence type="predicted"/>
<protein>
    <recommendedName>
        <fullName evidence="4">Secreted protein</fullName>
    </recommendedName>
</protein>
<feature type="signal peptide" evidence="1">
    <location>
        <begin position="1"/>
        <end position="20"/>
    </location>
</feature>
<dbReference type="AlphaFoldDB" id="A0A2V4YBQ2"/>
<dbReference type="OrthoDB" id="1274006at2"/>
<dbReference type="EMBL" id="QJTD01000005">
    <property type="protein sequence ID" value="PYE80497.1"/>
    <property type="molecule type" value="Genomic_DNA"/>
</dbReference>
<evidence type="ECO:0000313" key="3">
    <source>
        <dbReference type="Proteomes" id="UP000248054"/>
    </source>
</evidence>
<evidence type="ECO:0000313" key="2">
    <source>
        <dbReference type="EMBL" id="PYE80497.1"/>
    </source>
</evidence>
<name>A0A2V4YBQ2_9FLAO</name>
<reference evidence="2 3" key="1">
    <citation type="submission" date="2018-06" db="EMBL/GenBank/DDBJ databases">
        <title>Genomic Encyclopedia of Type Strains, Phase III (KMG-III): the genomes of soil and plant-associated and newly described type strains.</title>
        <authorList>
            <person name="Whitman W."/>
        </authorList>
    </citation>
    <scope>NUCLEOTIDE SEQUENCE [LARGE SCALE GENOMIC DNA]</scope>
    <source>
        <strain evidence="2 3">CECT 7945</strain>
    </source>
</reference>